<keyword evidence="6" id="KW-0687">Ribonucleoprotein</keyword>
<dbReference type="PANTHER" id="PTHR33618:SF1">
    <property type="entry name" value="LARGE RIBOSOMAL SUBUNIT PROTEIN ML53"/>
    <property type="match status" value="1"/>
</dbReference>
<evidence type="ECO:0000256" key="4">
    <source>
        <dbReference type="ARBA" id="ARBA00022980"/>
    </source>
</evidence>
<evidence type="ECO:0000256" key="1">
    <source>
        <dbReference type="ARBA" id="ARBA00004173"/>
    </source>
</evidence>
<dbReference type="InterPro" id="IPR052473">
    <property type="entry name" value="mtLSU_mL53"/>
</dbReference>
<proteinExistence type="inferred from homology"/>
<keyword evidence="10" id="KW-1185">Reference proteome</keyword>
<evidence type="ECO:0000256" key="3">
    <source>
        <dbReference type="ARBA" id="ARBA00022946"/>
    </source>
</evidence>
<keyword evidence="4" id="KW-0689">Ribosomal protein</keyword>
<organism evidence="9 10">
    <name type="scientific">Staurois parvus</name>
    <dbReference type="NCBI Taxonomy" id="386267"/>
    <lineage>
        <taxon>Eukaryota</taxon>
        <taxon>Metazoa</taxon>
        <taxon>Chordata</taxon>
        <taxon>Craniata</taxon>
        <taxon>Vertebrata</taxon>
        <taxon>Euteleostomi</taxon>
        <taxon>Amphibia</taxon>
        <taxon>Batrachia</taxon>
        <taxon>Anura</taxon>
        <taxon>Neobatrachia</taxon>
        <taxon>Ranoidea</taxon>
        <taxon>Ranidae</taxon>
        <taxon>Staurois</taxon>
    </lineage>
</organism>
<dbReference type="Gene3D" id="3.40.30.10">
    <property type="entry name" value="Glutaredoxin"/>
    <property type="match status" value="1"/>
</dbReference>
<dbReference type="Proteomes" id="UP001162483">
    <property type="component" value="Unassembled WGS sequence"/>
</dbReference>
<evidence type="ECO:0000256" key="5">
    <source>
        <dbReference type="ARBA" id="ARBA00023128"/>
    </source>
</evidence>
<sequence length="64" mass="7336">MKSITVRMCPFEPNVRATREFLEVINTKKIRTTNSNCEITVDVRHDKSEPVVDIPFGAFQISEP</sequence>
<keyword evidence="3" id="KW-0809">Transit peptide</keyword>
<reference evidence="9" key="1">
    <citation type="submission" date="2023-05" db="EMBL/GenBank/DDBJ databases">
        <authorList>
            <person name="Stuckert A."/>
        </authorList>
    </citation>
    <scope>NUCLEOTIDE SEQUENCE</scope>
</reference>
<comment type="caution">
    <text evidence="9">The sequence shown here is derived from an EMBL/GenBank/DDBJ whole genome shotgun (WGS) entry which is preliminary data.</text>
</comment>
<keyword evidence="5" id="KW-0496">Mitochondrion</keyword>
<evidence type="ECO:0000256" key="2">
    <source>
        <dbReference type="ARBA" id="ARBA00005557"/>
    </source>
</evidence>
<accession>A0ABN9FXH1</accession>
<dbReference type="PANTHER" id="PTHR33618">
    <property type="entry name" value="39S RIBOSOMAL PROTEIN L53, MITOCHONDRIAL"/>
    <property type="match status" value="1"/>
</dbReference>
<gene>
    <name evidence="9" type="ORF">SPARVUS_LOCUS12808634</name>
</gene>
<evidence type="ECO:0000313" key="10">
    <source>
        <dbReference type="Proteomes" id="UP001162483"/>
    </source>
</evidence>
<dbReference type="InterPro" id="IPR019716">
    <property type="entry name" value="Ribosomal_mL53"/>
</dbReference>
<comment type="subcellular location">
    <subcellularLocation>
        <location evidence="1">Mitochondrion</location>
    </subcellularLocation>
</comment>
<comment type="similarity">
    <text evidence="2">Belongs to the mitochondrion-specific ribosomal protein mL53 family.</text>
</comment>
<name>A0ABN9FXH1_9NEOB</name>
<dbReference type="Pfam" id="PF10780">
    <property type="entry name" value="MRP_L53"/>
    <property type="match status" value="1"/>
</dbReference>
<protein>
    <recommendedName>
        <fullName evidence="7">Large ribosomal subunit protein mL53</fullName>
    </recommendedName>
    <alternativeName>
        <fullName evidence="8">39S ribosomal protein L53, mitochondrial</fullName>
    </alternativeName>
</protein>
<evidence type="ECO:0000256" key="6">
    <source>
        <dbReference type="ARBA" id="ARBA00023274"/>
    </source>
</evidence>
<evidence type="ECO:0000256" key="7">
    <source>
        <dbReference type="ARBA" id="ARBA00035180"/>
    </source>
</evidence>
<dbReference type="EMBL" id="CATNWA010017451">
    <property type="protein sequence ID" value="CAI9600637.1"/>
    <property type="molecule type" value="Genomic_DNA"/>
</dbReference>
<evidence type="ECO:0000313" key="9">
    <source>
        <dbReference type="EMBL" id="CAI9600637.1"/>
    </source>
</evidence>
<evidence type="ECO:0000256" key="8">
    <source>
        <dbReference type="ARBA" id="ARBA00042721"/>
    </source>
</evidence>